<comment type="similarity">
    <text evidence="1 7">Belongs to the mannitol dehydrogenase family.</text>
</comment>
<dbReference type="Gene3D" id="1.10.1040.10">
    <property type="entry name" value="N-(1-d-carboxylethyl)-l-norvaline Dehydrogenase, domain 2"/>
    <property type="match status" value="1"/>
</dbReference>
<sequence length="382" mass="41621">MKAVHFGAGNIGRGFIGALLDQSGFETIFVDVNETLIDQLNERRSYTVDLAGSSESLEVNHVSGLNSIKQKEAVIEAIAEADLVTTAVGPHILSVISGLLAEGLKQRAGNNGGPVNVIACENMIGGSESLKASVLEHLQGDEADAVLEETGFPNAAVDRIVPDQSNEDPLAVKVEPYYEWVVETPAIKGERPAVEGITYVNDLTPYIERKLFTVNTGHAVPAYLGYYYGHKTIMEAMNDPKVKDVLRGTLAETGAVLIEKYGFDKETHQAYADKIIGRFENPDLSDEVTRVGRAPKRKLGPKDRLIRPAVEYAQRMNEEPAHLAEVIAAALLYDYKEDPEAAELQEELKNEGLPATLARTSGLDAGHPLVQLVEQKYNQMKA</sequence>
<dbReference type="GO" id="GO:0008926">
    <property type="term" value="F:mannitol-1-phosphate 5-dehydrogenase activity"/>
    <property type="evidence" value="ECO:0007669"/>
    <property type="project" value="UniProtKB-UniRule"/>
</dbReference>
<dbReference type="InterPro" id="IPR036291">
    <property type="entry name" value="NAD(P)-bd_dom_sf"/>
</dbReference>
<name>A0A845DMC7_9BACI</name>
<dbReference type="InterPro" id="IPR000669">
    <property type="entry name" value="Mannitol_DH"/>
</dbReference>
<dbReference type="InterPro" id="IPR013131">
    <property type="entry name" value="Mannitol_DH_N"/>
</dbReference>
<dbReference type="InterPro" id="IPR013118">
    <property type="entry name" value="Mannitol_DH_C"/>
</dbReference>
<dbReference type="AlphaFoldDB" id="A0A845DMC7"/>
<dbReference type="EMBL" id="WMET01000001">
    <property type="protein sequence ID" value="MYL18576.1"/>
    <property type="molecule type" value="Genomic_DNA"/>
</dbReference>
<evidence type="ECO:0000313" key="11">
    <source>
        <dbReference type="Proteomes" id="UP000460949"/>
    </source>
</evidence>
<evidence type="ECO:0000259" key="8">
    <source>
        <dbReference type="Pfam" id="PF01232"/>
    </source>
</evidence>
<dbReference type="PRINTS" id="PR00084">
    <property type="entry name" value="MTLDHDRGNASE"/>
</dbReference>
<evidence type="ECO:0000256" key="3">
    <source>
        <dbReference type="ARBA" id="ARBA00016219"/>
    </source>
</evidence>
<evidence type="ECO:0000256" key="1">
    <source>
        <dbReference type="ARBA" id="ARBA00006541"/>
    </source>
</evidence>
<keyword evidence="5 7" id="KW-0520">NAD</keyword>
<dbReference type="PANTHER" id="PTHR30524:SF0">
    <property type="entry name" value="ALTRONATE OXIDOREDUCTASE-RELATED"/>
    <property type="match status" value="1"/>
</dbReference>
<dbReference type="GO" id="GO:0019592">
    <property type="term" value="P:mannitol catabolic process"/>
    <property type="evidence" value="ECO:0007669"/>
    <property type="project" value="TreeGrafter"/>
</dbReference>
<dbReference type="SUPFAM" id="SSF51735">
    <property type="entry name" value="NAD(P)-binding Rossmann-fold domains"/>
    <property type="match status" value="1"/>
</dbReference>
<dbReference type="InterPro" id="IPR023028">
    <property type="entry name" value="Mannitol_1_phos_5_DH"/>
</dbReference>
<dbReference type="EC" id="1.1.1.17" evidence="2 7"/>
<dbReference type="Proteomes" id="UP000460949">
    <property type="component" value="Unassembled WGS sequence"/>
</dbReference>
<evidence type="ECO:0000256" key="6">
    <source>
        <dbReference type="ARBA" id="ARBA00048615"/>
    </source>
</evidence>
<organism evidence="10 11">
    <name type="scientific">Halobacillus litoralis</name>
    <dbReference type="NCBI Taxonomy" id="45668"/>
    <lineage>
        <taxon>Bacteria</taxon>
        <taxon>Bacillati</taxon>
        <taxon>Bacillota</taxon>
        <taxon>Bacilli</taxon>
        <taxon>Bacillales</taxon>
        <taxon>Bacillaceae</taxon>
        <taxon>Halobacillus</taxon>
    </lineage>
</organism>
<dbReference type="NCBIfam" id="NF002649">
    <property type="entry name" value="PRK02318.2-1"/>
    <property type="match status" value="1"/>
</dbReference>
<evidence type="ECO:0000256" key="2">
    <source>
        <dbReference type="ARBA" id="ARBA00012939"/>
    </source>
</evidence>
<dbReference type="InterPro" id="IPR013328">
    <property type="entry name" value="6PGD_dom2"/>
</dbReference>
<dbReference type="InterPro" id="IPR008927">
    <property type="entry name" value="6-PGluconate_DH-like_C_sf"/>
</dbReference>
<keyword evidence="4 7" id="KW-0560">Oxidoreductase</keyword>
<evidence type="ECO:0000256" key="5">
    <source>
        <dbReference type="ARBA" id="ARBA00023027"/>
    </source>
</evidence>
<feature type="binding site" evidence="7">
    <location>
        <begin position="3"/>
        <end position="14"/>
    </location>
    <ligand>
        <name>NAD(+)</name>
        <dbReference type="ChEBI" id="CHEBI:57540"/>
    </ligand>
</feature>
<comment type="caution">
    <text evidence="10">The sequence shown here is derived from an EMBL/GenBank/DDBJ whole genome shotgun (WGS) entry which is preliminary data.</text>
</comment>
<proteinExistence type="inferred from homology"/>
<dbReference type="Pfam" id="PF01232">
    <property type="entry name" value="Mannitol_dh"/>
    <property type="match status" value="1"/>
</dbReference>
<comment type="catalytic activity">
    <reaction evidence="6 7">
        <text>D-mannitol 1-phosphate + NAD(+) = beta-D-fructose 6-phosphate + NADH + H(+)</text>
        <dbReference type="Rhea" id="RHEA:19661"/>
        <dbReference type="ChEBI" id="CHEBI:15378"/>
        <dbReference type="ChEBI" id="CHEBI:57540"/>
        <dbReference type="ChEBI" id="CHEBI:57634"/>
        <dbReference type="ChEBI" id="CHEBI:57945"/>
        <dbReference type="ChEBI" id="CHEBI:61381"/>
        <dbReference type="EC" id="1.1.1.17"/>
    </reaction>
</comment>
<feature type="domain" description="Mannitol dehydrogenase C-terminal" evidence="9">
    <location>
        <begin position="202"/>
        <end position="380"/>
    </location>
</feature>
<dbReference type="PANTHER" id="PTHR30524">
    <property type="entry name" value="MANNITOL-1-PHOSPHATE 5-DEHYDROGENASE"/>
    <property type="match status" value="1"/>
</dbReference>
<feature type="domain" description="Mannitol dehydrogenase N-terminal" evidence="8">
    <location>
        <begin position="1"/>
        <end position="195"/>
    </location>
</feature>
<protein>
    <recommendedName>
        <fullName evidence="3 7">Mannitol-1-phosphate 5-dehydrogenase</fullName>
        <ecNumber evidence="2 7">1.1.1.17</ecNumber>
    </recommendedName>
</protein>
<dbReference type="Pfam" id="PF08125">
    <property type="entry name" value="Mannitol_dh_C"/>
    <property type="match status" value="1"/>
</dbReference>
<dbReference type="NCBIfam" id="NF002647">
    <property type="entry name" value="PRK02318.1-3"/>
    <property type="match status" value="1"/>
</dbReference>
<dbReference type="HAMAP" id="MF_00196">
    <property type="entry name" value="Mannitol_dehydrog"/>
    <property type="match status" value="1"/>
</dbReference>
<dbReference type="GO" id="GO:0005829">
    <property type="term" value="C:cytosol"/>
    <property type="evidence" value="ECO:0007669"/>
    <property type="project" value="TreeGrafter"/>
</dbReference>
<dbReference type="NCBIfam" id="NF002646">
    <property type="entry name" value="PRK02318.1-2"/>
    <property type="match status" value="1"/>
</dbReference>
<accession>A0A845DMC7</accession>
<evidence type="ECO:0000313" key="10">
    <source>
        <dbReference type="EMBL" id="MYL18576.1"/>
    </source>
</evidence>
<gene>
    <name evidence="7" type="primary">mtlD</name>
    <name evidence="10" type="ORF">GLW04_01670</name>
</gene>
<evidence type="ECO:0000256" key="4">
    <source>
        <dbReference type="ARBA" id="ARBA00023002"/>
    </source>
</evidence>
<dbReference type="NCBIfam" id="NF002652">
    <property type="entry name" value="PRK02318.2-5"/>
    <property type="match status" value="1"/>
</dbReference>
<evidence type="ECO:0000256" key="7">
    <source>
        <dbReference type="HAMAP-Rule" id="MF_00196"/>
    </source>
</evidence>
<evidence type="ECO:0000259" key="9">
    <source>
        <dbReference type="Pfam" id="PF08125"/>
    </source>
</evidence>
<dbReference type="Gene3D" id="3.40.50.720">
    <property type="entry name" value="NAD(P)-binding Rossmann-like Domain"/>
    <property type="match status" value="1"/>
</dbReference>
<reference evidence="10 11" key="1">
    <citation type="submission" date="2019-11" db="EMBL/GenBank/DDBJ databases">
        <title>Genome sequences of 17 halophilic strains isolated from different environments.</title>
        <authorList>
            <person name="Furrow R.E."/>
        </authorList>
    </citation>
    <scope>NUCLEOTIDE SEQUENCE [LARGE SCALE GENOMIC DNA]</scope>
    <source>
        <strain evidence="10 11">22511_23_Filter</strain>
    </source>
</reference>
<dbReference type="SUPFAM" id="SSF48179">
    <property type="entry name" value="6-phosphogluconate dehydrogenase C-terminal domain-like"/>
    <property type="match status" value="1"/>
</dbReference>
<dbReference type="RefSeq" id="WP_160835033.1">
    <property type="nucleotide sequence ID" value="NZ_WMET01000001.1"/>
</dbReference>